<dbReference type="PROSITE" id="PS50949">
    <property type="entry name" value="HTH_GNTR"/>
    <property type="match status" value="1"/>
</dbReference>
<dbReference type="GO" id="GO:0003700">
    <property type="term" value="F:DNA-binding transcription factor activity"/>
    <property type="evidence" value="ECO:0007669"/>
    <property type="project" value="InterPro"/>
</dbReference>
<dbReference type="PANTHER" id="PTHR43537">
    <property type="entry name" value="TRANSCRIPTIONAL REGULATOR, GNTR FAMILY"/>
    <property type="match status" value="1"/>
</dbReference>
<evidence type="ECO:0000313" key="6">
    <source>
        <dbReference type="Proteomes" id="UP000248925"/>
    </source>
</evidence>
<protein>
    <submittedName>
        <fullName evidence="5">GntR family transcriptional regulator</fullName>
    </submittedName>
</protein>
<dbReference type="Gene3D" id="1.10.10.10">
    <property type="entry name" value="Winged helix-like DNA-binding domain superfamily/Winged helix DNA-binding domain"/>
    <property type="match status" value="1"/>
</dbReference>
<gene>
    <name evidence="5" type="ORF">CPY51_08405</name>
</gene>
<dbReference type="InterPro" id="IPR011711">
    <property type="entry name" value="GntR_C"/>
</dbReference>
<dbReference type="PRINTS" id="PR00035">
    <property type="entry name" value="HTHGNTR"/>
</dbReference>
<dbReference type="SUPFAM" id="SSF46785">
    <property type="entry name" value="Winged helix' DNA-binding domain"/>
    <property type="match status" value="1"/>
</dbReference>
<dbReference type="InterPro" id="IPR000524">
    <property type="entry name" value="Tscrpt_reg_HTH_GntR"/>
</dbReference>
<evidence type="ECO:0000256" key="3">
    <source>
        <dbReference type="ARBA" id="ARBA00023163"/>
    </source>
</evidence>
<dbReference type="SMART" id="SM00895">
    <property type="entry name" value="FCD"/>
    <property type="match status" value="1"/>
</dbReference>
<dbReference type="OrthoDB" id="9789310at2"/>
<keyword evidence="2" id="KW-0238">DNA-binding</keyword>
<dbReference type="Pfam" id="PF00392">
    <property type="entry name" value="GntR"/>
    <property type="match status" value="1"/>
</dbReference>
<dbReference type="Gene3D" id="1.20.120.530">
    <property type="entry name" value="GntR ligand-binding domain-like"/>
    <property type="match status" value="1"/>
</dbReference>
<comment type="caution">
    <text evidence="5">The sequence shown here is derived from an EMBL/GenBank/DDBJ whole genome shotgun (WGS) entry which is preliminary data.</text>
</comment>
<evidence type="ECO:0000256" key="1">
    <source>
        <dbReference type="ARBA" id="ARBA00023015"/>
    </source>
</evidence>
<keyword evidence="6" id="KW-1185">Reference proteome</keyword>
<evidence type="ECO:0000313" key="5">
    <source>
        <dbReference type="EMBL" id="PZM15056.1"/>
    </source>
</evidence>
<dbReference type="InterPro" id="IPR036388">
    <property type="entry name" value="WH-like_DNA-bd_sf"/>
</dbReference>
<dbReference type="CDD" id="cd07377">
    <property type="entry name" value="WHTH_GntR"/>
    <property type="match status" value="1"/>
</dbReference>
<evidence type="ECO:0000259" key="4">
    <source>
        <dbReference type="PROSITE" id="PS50949"/>
    </source>
</evidence>
<dbReference type="EMBL" id="PCDP01000028">
    <property type="protein sequence ID" value="PZM15056.1"/>
    <property type="molecule type" value="Genomic_DNA"/>
</dbReference>
<dbReference type="AlphaFoldDB" id="A0A2W4EN15"/>
<dbReference type="InterPro" id="IPR008920">
    <property type="entry name" value="TF_FadR/GntR_C"/>
</dbReference>
<proteinExistence type="predicted"/>
<sequence>MTKELEGDDDAGDRGLLSDRIRNALTDEITQGLLEAGAALDEQQLADRFGASRTPVREALRQLAVSGLVEVRGRRGVVVARMTPERIMEMFETVAEIEAMCVRLATYRMTPIERSHLIEMHDLSEAIVEKGDYDAYDAFNLEFHDRIYHATHNGFLAEQAIAVRSRLNAFRRTQLRQGERMRRSRDEHDAIMQAIAEGDGEMASRRMRAHMLNAATALRRFIEASKPT</sequence>
<feature type="domain" description="HTH gntR-type" evidence="4">
    <location>
        <begin position="15"/>
        <end position="82"/>
    </location>
</feature>
<evidence type="ECO:0000256" key="2">
    <source>
        <dbReference type="ARBA" id="ARBA00023125"/>
    </source>
</evidence>
<dbReference type="GO" id="GO:0003677">
    <property type="term" value="F:DNA binding"/>
    <property type="evidence" value="ECO:0007669"/>
    <property type="project" value="UniProtKB-KW"/>
</dbReference>
<dbReference type="SMART" id="SM00345">
    <property type="entry name" value="HTH_GNTR"/>
    <property type="match status" value="1"/>
</dbReference>
<dbReference type="Proteomes" id="UP000248925">
    <property type="component" value="Unassembled WGS sequence"/>
</dbReference>
<organism evidence="5 6">
    <name type="scientific">Rhizobium tubonense</name>
    <dbReference type="NCBI Taxonomy" id="484088"/>
    <lineage>
        <taxon>Bacteria</taxon>
        <taxon>Pseudomonadati</taxon>
        <taxon>Pseudomonadota</taxon>
        <taxon>Alphaproteobacteria</taxon>
        <taxon>Hyphomicrobiales</taxon>
        <taxon>Rhizobiaceae</taxon>
        <taxon>Rhizobium/Agrobacterium group</taxon>
        <taxon>Rhizobium</taxon>
    </lineage>
</organism>
<accession>A0A2W4EN15</accession>
<name>A0A2W4EN15_9HYPH</name>
<dbReference type="PANTHER" id="PTHR43537:SF49">
    <property type="entry name" value="TRANSCRIPTIONAL REGULATORY PROTEIN"/>
    <property type="match status" value="1"/>
</dbReference>
<dbReference type="RefSeq" id="WP_111159822.1">
    <property type="nucleotide sequence ID" value="NZ_PCDP01000028.1"/>
</dbReference>
<keyword evidence="1" id="KW-0805">Transcription regulation</keyword>
<dbReference type="InterPro" id="IPR036390">
    <property type="entry name" value="WH_DNA-bd_sf"/>
</dbReference>
<keyword evidence="3" id="KW-0804">Transcription</keyword>
<reference evidence="5 6" key="1">
    <citation type="journal article" date="2018" name="Sci. Rep.">
        <title>Rhizobium tumorigenes sp. nov., a novel plant tumorigenic bacterium isolated from cane gall tumors on thornless blackberry.</title>
        <authorList>
            <person name="Kuzmanovi N."/>
            <person name="Smalla K."/>
            <person name="Gronow S."/>
            <person name="PuBawska J."/>
        </authorList>
    </citation>
    <scope>NUCLEOTIDE SEQUENCE [LARGE SCALE GENOMIC DNA]</scope>
    <source>
        <strain evidence="5 6">CCBAU 85046</strain>
    </source>
</reference>
<dbReference type="SUPFAM" id="SSF48008">
    <property type="entry name" value="GntR ligand-binding domain-like"/>
    <property type="match status" value="1"/>
</dbReference>
<dbReference type="Pfam" id="PF07729">
    <property type="entry name" value="FCD"/>
    <property type="match status" value="1"/>
</dbReference>